<evidence type="ECO:0000256" key="1">
    <source>
        <dbReference type="ARBA" id="ARBA00004123"/>
    </source>
</evidence>
<organism evidence="7 8">
    <name type="scientific">Halteria grandinella</name>
    <dbReference type="NCBI Taxonomy" id="5974"/>
    <lineage>
        <taxon>Eukaryota</taxon>
        <taxon>Sar</taxon>
        <taxon>Alveolata</taxon>
        <taxon>Ciliophora</taxon>
        <taxon>Intramacronucleata</taxon>
        <taxon>Spirotrichea</taxon>
        <taxon>Stichotrichia</taxon>
        <taxon>Sporadotrichida</taxon>
        <taxon>Halteriidae</taxon>
        <taxon>Halteria</taxon>
    </lineage>
</organism>
<evidence type="ECO:0000256" key="3">
    <source>
        <dbReference type="ARBA" id="ARBA00023125"/>
    </source>
</evidence>
<keyword evidence="4" id="KW-0804">Transcription</keyword>
<comment type="subcellular location">
    <subcellularLocation>
        <location evidence="1">Nucleus</location>
    </subcellularLocation>
</comment>
<evidence type="ECO:0000256" key="5">
    <source>
        <dbReference type="ARBA" id="ARBA00023242"/>
    </source>
</evidence>
<dbReference type="SMART" id="SM00380">
    <property type="entry name" value="AP2"/>
    <property type="match status" value="1"/>
</dbReference>
<evidence type="ECO:0000256" key="4">
    <source>
        <dbReference type="ARBA" id="ARBA00023163"/>
    </source>
</evidence>
<feature type="domain" description="AP2/ERF" evidence="6">
    <location>
        <begin position="659"/>
        <end position="714"/>
    </location>
</feature>
<dbReference type="AlphaFoldDB" id="A0A8J8NWI6"/>
<dbReference type="EMBL" id="RRYP01003971">
    <property type="protein sequence ID" value="TNV83287.1"/>
    <property type="molecule type" value="Genomic_DNA"/>
</dbReference>
<keyword evidence="8" id="KW-1185">Reference proteome</keyword>
<keyword evidence="3" id="KW-0238">DNA-binding</keyword>
<reference evidence="7" key="1">
    <citation type="submission" date="2019-06" db="EMBL/GenBank/DDBJ databases">
        <authorList>
            <person name="Zheng W."/>
        </authorList>
    </citation>
    <scope>NUCLEOTIDE SEQUENCE</scope>
    <source>
        <strain evidence="7">QDHG01</strain>
    </source>
</reference>
<sequence length="730" mass="81675">MQNNLSFNSSLGNGESSLQFAKSQINQASLLNGVGSTHTQPQYHPIYQPVHLGTCDHAVGLPTGDLLAEPSTTQMRDLIQSNPPPHLAAGQAGLMKSPWTQLCQLETKFQRETQSDEKNCKPVDFAGGTKFPVKQCTQATELDQINVMSHIPQAIDNQFRYFMPRTSLASSNQTQSEQIRGQANHTPANAHNQRKFISLEQANTQFQFLSPQVLEKEIYARKDYNEQTQTQQSNLKSQSTTQLSVTNVHGGSIHLLSENDYQQIHRLQSDNSNFLAKIYNDENIVHRERGQTQQSTGLDYSDIFSSQQTRLINQEGRGFQNNTQIFSYPGQGDKNSSGSQNYSEQQRCMIATDGQIGHAQIFPQTSTQIQYPHILGQHHQNQTINSDGLGQFDKSCAQNLKQAIDSRQIVTLPLPSQMKSGGGNIQNDVAHPLQNPLNNAQLNPFIFNQALAQPLSNKSRDLCSDFSMRGPVSKGGIYDGYFDQKQRSSLQALVNYNQAAEKNLLNSESARCGQGPAQTETFLSSSFLIGRSIANTNQISAMGNHYPCNDILQSTLPTLPLAILPDHLTQREFLRLNPLQLNALVDQMLDPQIEQDFSPFVQKARRQMAEALLFRPPHEIMISPAEKQYRGPQIIQSRKKVLQGGYTLSSSQQQFRGSNYRGISKNGGSSWQVLVMVNKQKKYLGSMQNPEHAARLYDRVVIQQQGLKAKTNFAYTRDDLVMLLRVKSYA</sequence>
<name>A0A8J8NWI6_HALGN</name>
<keyword evidence="2" id="KW-0805">Transcription regulation</keyword>
<dbReference type="OrthoDB" id="49610at2759"/>
<keyword evidence="5" id="KW-0539">Nucleus</keyword>
<dbReference type="PROSITE" id="PS51032">
    <property type="entry name" value="AP2_ERF"/>
    <property type="match status" value="1"/>
</dbReference>
<gene>
    <name evidence="7" type="ORF">FGO68_gene1185</name>
</gene>
<comment type="caution">
    <text evidence="7">The sequence shown here is derived from an EMBL/GenBank/DDBJ whole genome shotgun (WGS) entry which is preliminary data.</text>
</comment>
<evidence type="ECO:0000256" key="2">
    <source>
        <dbReference type="ARBA" id="ARBA00023015"/>
    </source>
</evidence>
<protein>
    <recommendedName>
        <fullName evidence="6">AP2/ERF domain-containing protein</fullName>
    </recommendedName>
</protein>
<proteinExistence type="predicted"/>
<dbReference type="InterPro" id="IPR036955">
    <property type="entry name" value="AP2/ERF_dom_sf"/>
</dbReference>
<dbReference type="SUPFAM" id="SSF54171">
    <property type="entry name" value="DNA-binding domain"/>
    <property type="match status" value="1"/>
</dbReference>
<evidence type="ECO:0000313" key="7">
    <source>
        <dbReference type="EMBL" id="TNV83287.1"/>
    </source>
</evidence>
<accession>A0A8J8NWI6</accession>
<dbReference type="GO" id="GO:0005634">
    <property type="term" value="C:nucleus"/>
    <property type="evidence" value="ECO:0007669"/>
    <property type="project" value="UniProtKB-SubCell"/>
</dbReference>
<dbReference type="GO" id="GO:0003700">
    <property type="term" value="F:DNA-binding transcription factor activity"/>
    <property type="evidence" value="ECO:0007669"/>
    <property type="project" value="InterPro"/>
</dbReference>
<dbReference type="Proteomes" id="UP000785679">
    <property type="component" value="Unassembled WGS sequence"/>
</dbReference>
<evidence type="ECO:0000313" key="8">
    <source>
        <dbReference type="Proteomes" id="UP000785679"/>
    </source>
</evidence>
<dbReference type="InterPro" id="IPR016177">
    <property type="entry name" value="DNA-bd_dom_sf"/>
</dbReference>
<dbReference type="Gene3D" id="3.30.730.10">
    <property type="entry name" value="AP2/ERF domain"/>
    <property type="match status" value="1"/>
</dbReference>
<dbReference type="GO" id="GO:0003677">
    <property type="term" value="F:DNA binding"/>
    <property type="evidence" value="ECO:0007669"/>
    <property type="project" value="UniProtKB-KW"/>
</dbReference>
<evidence type="ECO:0000259" key="6">
    <source>
        <dbReference type="PROSITE" id="PS51032"/>
    </source>
</evidence>
<dbReference type="InterPro" id="IPR001471">
    <property type="entry name" value="AP2/ERF_dom"/>
</dbReference>